<accession>A0A401RU94</accession>
<comment type="subcellular location">
    <subcellularLocation>
        <location evidence="1">Membrane</location>
    </subcellularLocation>
</comment>
<organism evidence="7 8">
    <name type="scientific">Chiloscyllium punctatum</name>
    <name type="common">Brownbanded bambooshark</name>
    <name type="synonym">Hemiscyllium punctatum</name>
    <dbReference type="NCBI Taxonomy" id="137246"/>
    <lineage>
        <taxon>Eukaryota</taxon>
        <taxon>Metazoa</taxon>
        <taxon>Chordata</taxon>
        <taxon>Craniata</taxon>
        <taxon>Vertebrata</taxon>
        <taxon>Chondrichthyes</taxon>
        <taxon>Elasmobranchii</taxon>
        <taxon>Galeomorphii</taxon>
        <taxon>Galeoidea</taxon>
        <taxon>Orectolobiformes</taxon>
        <taxon>Hemiscylliidae</taxon>
        <taxon>Chiloscyllium</taxon>
    </lineage>
</organism>
<dbReference type="SUPFAM" id="SSF49313">
    <property type="entry name" value="Cadherin-like"/>
    <property type="match status" value="3"/>
</dbReference>
<reference evidence="7 8" key="1">
    <citation type="journal article" date="2018" name="Nat. Ecol. Evol.">
        <title>Shark genomes provide insights into elasmobranch evolution and the origin of vertebrates.</title>
        <authorList>
            <person name="Hara Y"/>
            <person name="Yamaguchi K"/>
            <person name="Onimaru K"/>
            <person name="Kadota M"/>
            <person name="Koyanagi M"/>
            <person name="Keeley SD"/>
            <person name="Tatsumi K"/>
            <person name="Tanaka K"/>
            <person name="Motone F"/>
            <person name="Kageyama Y"/>
            <person name="Nozu R"/>
            <person name="Adachi N"/>
            <person name="Nishimura O"/>
            <person name="Nakagawa R"/>
            <person name="Tanegashima C"/>
            <person name="Kiyatake I"/>
            <person name="Matsumoto R"/>
            <person name="Murakumo K"/>
            <person name="Nishida K"/>
            <person name="Terakita A"/>
            <person name="Kuratani S"/>
            <person name="Sato K"/>
            <person name="Hyodo S Kuraku.S."/>
        </authorList>
    </citation>
    <scope>NUCLEOTIDE SEQUENCE [LARGE SCALE GENOMIC DNA]</scope>
</reference>
<evidence type="ECO:0000256" key="1">
    <source>
        <dbReference type="ARBA" id="ARBA00004370"/>
    </source>
</evidence>
<evidence type="ECO:0000256" key="5">
    <source>
        <dbReference type="PROSITE-ProRule" id="PRU00043"/>
    </source>
</evidence>
<feature type="domain" description="Cadherin" evidence="6">
    <location>
        <begin position="283"/>
        <end position="391"/>
    </location>
</feature>
<proteinExistence type="predicted"/>
<dbReference type="PROSITE" id="PS50268">
    <property type="entry name" value="CADHERIN_2"/>
    <property type="match status" value="3"/>
</dbReference>
<dbReference type="GO" id="GO:0005509">
    <property type="term" value="F:calcium ion binding"/>
    <property type="evidence" value="ECO:0007669"/>
    <property type="project" value="UniProtKB-UniRule"/>
</dbReference>
<comment type="caution">
    <text evidence="7">The sequence shown here is derived from an EMBL/GenBank/DDBJ whole genome shotgun (WGS) entry which is preliminary data.</text>
</comment>
<evidence type="ECO:0000256" key="2">
    <source>
        <dbReference type="ARBA" id="ARBA00022692"/>
    </source>
</evidence>
<dbReference type="Gene3D" id="2.60.40.60">
    <property type="entry name" value="Cadherins"/>
    <property type="match status" value="3"/>
</dbReference>
<evidence type="ECO:0000256" key="4">
    <source>
        <dbReference type="ARBA" id="ARBA00023136"/>
    </source>
</evidence>
<dbReference type="PRINTS" id="PR00205">
    <property type="entry name" value="CADHERIN"/>
</dbReference>
<dbReference type="AlphaFoldDB" id="A0A401RU94"/>
<dbReference type="CDD" id="cd11304">
    <property type="entry name" value="Cadherin_repeat"/>
    <property type="match status" value="3"/>
</dbReference>
<feature type="domain" description="Cadherin" evidence="6">
    <location>
        <begin position="169"/>
        <end position="282"/>
    </location>
</feature>
<dbReference type="Proteomes" id="UP000287033">
    <property type="component" value="Unassembled WGS sequence"/>
</dbReference>
<dbReference type="SMART" id="SM00112">
    <property type="entry name" value="CA"/>
    <property type="match status" value="3"/>
</dbReference>
<keyword evidence="2" id="KW-0812">Transmembrane</keyword>
<dbReference type="PANTHER" id="PTHR24026">
    <property type="entry name" value="FAT ATYPICAL CADHERIN-RELATED"/>
    <property type="match status" value="1"/>
</dbReference>
<keyword evidence="4" id="KW-0472">Membrane</keyword>
<dbReference type="InterPro" id="IPR015919">
    <property type="entry name" value="Cadherin-like_sf"/>
</dbReference>
<dbReference type="STRING" id="137246.A0A401RU94"/>
<gene>
    <name evidence="7" type="ORF">chiPu_0020190</name>
</gene>
<dbReference type="EMBL" id="BEZZ01002406">
    <property type="protein sequence ID" value="GCC21715.1"/>
    <property type="molecule type" value="Genomic_DNA"/>
</dbReference>
<dbReference type="GO" id="GO:0005886">
    <property type="term" value="C:plasma membrane"/>
    <property type="evidence" value="ECO:0007669"/>
    <property type="project" value="UniProtKB-SubCell"/>
</dbReference>
<dbReference type="GO" id="GO:0007156">
    <property type="term" value="P:homophilic cell adhesion via plasma membrane adhesion molecules"/>
    <property type="evidence" value="ECO:0007669"/>
    <property type="project" value="InterPro"/>
</dbReference>
<feature type="domain" description="Cadherin" evidence="6">
    <location>
        <begin position="32"/>
        <end position="137"/>
    </location>
</feature>
<evidence type="ECO:0000313" key="7">
    <source>
        <dbReference type="EMBL" id="GCC21715.1"/>
    </source>
</evidence>
<dbReference type="InterPro" id="IPR002126">
    <property type="entry name" value="Cadherin-like_dom"/>
</dbReference>
<name>A0A401RU94_CHIPU</name>
<protein>
    <recommendedName>
        <fullName evidence="6">Cadherin domain-containing protein</fullName>
    </recommendedName>
</protein>
<keyword evidence="8" id="KW-1185">Reference proteome</keyword>
<keyword evidence="5" id="KW-0106">Calcium</keyword>
<dbReference type="Pfam" id="PF00028">
    <property type="entry name" value="Cadherin"/>
    <property type="match status" value="2"/>
</dbReference>
<dbReference type="OrthoDB" id="9047765at2759"/>
<dbReference type="PANTHER" id="PTHR24026:SF126">
    <property type="entry name" value="PROTOCADHERIN FAT 4"/>
    <property type="match status" value="1"/>
</dbReference>
<sequence length="400" mass="43921">MDTIGSILKMCFIVDFSFRGEIPGVRGFIKVQNLPATVTIKEDTPAGVAIFNFSVVSTSIEISLTPKIADTNPVNNFFAISIISDMYLEVTVSDNPGLDYETHSNYVLLIYVTDNKGYSDFGTLTVLLSDVNEPPRFLDNLANGVVYVDFLENLAVGAIIYEVQAIDPDRDDNILSIPETIEKGTTVVTISCADNDVDLANSQFTISLQPALRTAGRFALDGKNNDTIVVFGNLDFEATSHLEDNNVYVMSVVVTDKAHPHYQDTVTVYVTVIPVNEFNPSFTQTSYTFNISEFSEMGTKIGQVLAEDKDLPSLELIYSLVGGGSTLGYSQLFWMNPASGELHLVAQPEYEQTAQYLLTVQAVDKDSNDPKAATATWVRLNCVFTTWSPAPKEVNKKGAY</sequence>
<evidence type="ECO:0000256" key="3">
    <source>
        <dbReference type="ARBA" id="ARBA00022989"/>
    </source>
</evidence>
<keyword evidence="3" id="KW-1133">Transmembrane helix</keyword>
<evidence type="ECO:0000259" key="6">
    <source>
        <dbReference type="PROSITE" id="PS50268"/>
    </source>
</evidence>
<evidence type="ECO:0000313" key="8">
    <source>
        <dbReference type="Proteomes" id="UP000287033"/>
    </source>
</evidence>